<organism evidence="1 2">
    <name type="scientific">Diphasiastrum complanatum</name>
    <name type="common">Issler's clubmoss</name>
    <name type="synonym">Lycopodium complanatum</name>
    <dbReference type="NCBI Taxonomy" id="34168"/>
    <lineage>
        <taxon>Eukaryota</taxon>
        <taxon>Viridiplantae</taxon>
        <taxon>Streptophyta</taxon>
        <taxon>Embryophyta</taxon>
        <taxon>Tracheophyta</taxon>
        <taxon>Lycopodiopsida</taxon>
        <taxon>Lycopodiales</taxon>
        <taxon>Lycopodiaceae</taxon>
        <taxon>Lycopodioideae</taxon>
        <taxon>Diphasiastrum</taxon>
    </lineage>
</organism>
<keyword evidence="2" id="KW-1185">Reference proteome</keyword>
<comment type="caution">
    <text evidence="1">The sequence shown here is derived from an EMBL/GenBank/DDBJ whole genome shotgun (WGS) entry which is preliminary data.</text>
</comment>
<evidence type="ECO:0000313" key="2">
    <source>
        <dbReference type="Proteomes" id="UP001162992"/>
    </source>
</evidence>
<name>A0ACC2BT98_DIPCM</name>
<gene>
    <name evidence="1" type="ORF">O6H91_13G030100</name>
</gene>
<evidence type="ECO:0000313" key="1">
    <source>
        <dbReference type="EMBL" id="KAJ7533023.1"/>
    </source>
</evidence>
<protein>
    <submittedName>
        <fullName evidence="1">Uncharacterized protein</fullName>
    </submittedName>
</protein>
<sequence length="157" mass="18246">MTERLAPDKRHKFLYQGQTVYEWDQTLEEVNMYIELPKDVPSRLLNCNIKTKHIEVGIKGNPPYLNHDLNGPVKLDGSFWTIEDSIMHITLQKREKGQPWESAIRGHGELDPYSADQEQRRLMLERFQEEHPGFDFSQAQFSGSCPNPKTFMGGIKQ</sequence>
<reference evidence="2" key="1">
    <citation type="journal article" date="2024" name="Proc. Natl. Acad. Sci. U.S.A.">
        <title>Extraordinary preservation of gene collinearity over three hundred million years revealed in homosporous lycophytes.</title>
        <authorList>
            <person name="Li C."/>
            <person name="Wickell D."/>
            <person name="Kuo L.Y."/>
            <person name="Chen X."/>
            <person name="Nie B."/>
            <person name="Liao X."/>
            <person name="Peng D."/>
            <person name="Ji J."/>
            <person name="Jenkins J."/>
            <person name="Williams M."/>
            <person name="Shu S."/>
            <person name="Plott C."/>
            <person name="Barry K."/>
            <person name="Rajasekar S."/>
            <person name="Grimwood J."/>
            <person name="Han X."/>
            <person name="Sun S."/>
            <person name="Hou Z."/>
            <person name="He W."/>
            <person name="Dai G."/>
            <person name="Sun C."/>
            <person name="Schmutz J."/>
            <person name="Leebens-Mack J.H."/>
            <person name="Li F.W."/>
            <person name="Wang L."/>
        </authorList>
    </citation>
    <scope>NUCLEOTIDE SEQUENCE [LARGE SCALE GENOMIC DNA]</scope>
    <source>
        <strain evidence="2">cv. PW_Plant_1</strain>
    </source>
</reference>
<dbReference type="Proteomes" id="UP001162992">
    <property type="component" value="Chromosome 13"/>
</dbReference>
<accession>A0ACC2BT98</accession>
<proteinExistence type="predicted"/>
<dbReference type="EMBL" id="CM055104">
    <property type="protein sequence ID" value="KAJ7533023.1"/>
    <property type="molecule type" value="Genomic_DNA"/>
</dbReference>